<accession>A0A7C4Y048</accession>
<keyword evidence="5 6" id="KW-0472">Membrane</keyword>
<dbReference type="PANTHER" id="PTHR42770">
    <property type="entry name" value="AMINO ACID TRANSPORTER-RELATED"/>
    <property type="match status" value="1"/>
</dbReference>
<dbReference type="PIRSF" id="PIRSF006060">
    <property type="entry name" value="AA_transporter"/>
    <property type="match status" value="1"/>
</dbReference>
<evidence type="ECO:0000256" key="5">
    <source>
        <dbReference type="ARBA" id="ARBA00023136"/>
    </source>
</evidence>
<evidence type="ECO:0000256" key="6">
    <source>
        <dbReference type="SAM" id="Phobius"/>
    </source>
</evidence>
<dbReference type="AlphaFoldDB" id="A0A7C4Y048"/>
<feature type="transmembrane region" description="Helical" evidence="6">
    <location>
        <begin position="20"/>
        <end position="43"/>
    </location>
</feature>
<evidence type="ECO:0000313" key="7">
    <source>
        <dbReference type="EMBL" id="HGW60135.1"/>
    </source>
</evidence>
<evidence type="ECO:0000256" key="1">
    <source>
        <dbReference type="ARBA" id="ARBA00004651"/>
    </source>
</evidence>
<dbReference type="InterPro" id="IPR050367">
    <property type="entry name" value="APC_superfamily"/>
</dbReference>
<dbReference type="PANTHER" id="PTHR42770:SF7">
    <property type="entry name" value="MEMBRANE PROTEIN"/>
    <property type="match status" value="1"/>
</dbReference>
<protein>
    <submittedName>
        <fullName evidence="7">APC family permease</fullName>
    </submittedName>
</protein>
<proteinExistence type="predicted"/>
<dbReference type="InterPro" id="IPR002293">
    <property type="entry name" value="AA/rel_permease1"/>
</dbReference>
<dbReference type="GO" id="GO:0005886">
    <property type="term" value="C:plasma membrane"/>
    <property type="evidence" value="ECO:0007669"/>
    <property type="project" value="UniProtKB-SubCell"/>
</dbReference>
<reference evidence="7" key="1">
    <citation type="journal article" date="2020" name="mSystems">
        <title>Genome- and Community-Level Interaction Insights into Carbon Utilization and Element Cycling Functions of Hydrothermarchaeota in Hydrothermal Sediment.</title>
        <authorList>
            <person name="Zhou Z."/>
            <person name="Liu Y."/>
            <person name="Xu W."/>
            <person name="Pan J."/>
            <person name="Luo Z.H."/>
            <person name="Li M."/>
        </authorList>
    </citation>
    <scope>NUCLEOTIDE SEQUENCE [LARGE SCALE GENOMIC DNA]</scope>
    <source>
        <strain evidence="7">SpSt-794</strain>
    </source>
</reference>
<feature type="transmembrane region" description="Helical" evidence="6">
    <location>
        <begin position="117"/>
        <end position="136"/>
    </location>
</feature>
<evidence type="ECO:0000256" key="4">
    <source>
        <dbReference type="ARBA" id="ARBA00022989"/>
    </source>
</evidence>
<feature type="transmembrane region" description="Helical" evidence="6">
    <location>
        <begin position="179"/>
        <end position="201"/>
    </location>
</feature>
<feature type="transmembrane region" description="Helical" evidence="6">
    <location>
        <begin position="360"/>
        <end position="377"/>
    </location>
</feature>
<keyword evidence="4 6" id="KW-1133">Transmembrane helix</keyword>
<organism evidence="7">
    <name type="scientific">Caldisericum exile</name>
    <dbReference type="NCBI Taxonomy" id="693075"/>
    <lineage>
        <taxon>Bacteria</taxon>
        <taxon>Pseudomonadati</taxon>
        <taxon>Caldisericota/Cryosericota group</taxon>
        <taxon>Caldisericota</taxon>
        <taxon>Caldisericia</taxon>
        <taxon>Caldisericales</taxon>
        <taxon>Caldisericaceae</taxon>
        <taxon>Caldisericum</taxon>
    </lineage>
</organism>
<feature type="transmembrane region" description="Helical" evidence="6">
    <location>
        <begin position="243"/>
        <end position="262"/>
    </location>
</feature>
<sequence length="532" mass="58642">MDDEESVVFTRKASGLVRELSWWDVLLFTIAGPAASGMTYYTVKVPGQYPGGNMTLAFLIGLLVWLPPVLILAILSASFPRSGSLYVVISRVLHPILGFIPNWSYVIGGGAALAVGFLNYLGLIPLASSIQIAGIVSKNASLVALGEGLADPWTRLWIALAITIVMWILELLGIDKLKWVLRAIIYIPLAITGIAIIMFFIKSGEPSFNAIFGANTYQGIHELATKLNIKDAYLPTGQALQGMLLSVLWAYTAVEAVSYVGSEVKTPRLSYMRGMVLGLIAVGVLYILNAVSVYKSFNYNFITEYSWLYYNHFDELKQLLGTTPPAPSIPFYAAIIGKSTIFSIILGIGYFLWYINTSMIIWMAGVRGIFAMAFDRMLPLKLTEIGRIGSPTWANHLVGIVAIIGVFIGLGDSLGVQMSSAMLALEDYTCLIFIWPLGLAAMFLPYARPDLFEKSTFQYKWGKIPVISILGAIAFGIGWWMILNVTTEQNTLAMIITTLLILIGLIFVVYMWHRNREEGIDPNKIFKEIPPA</sequence>
<comment type="subcellular location">
    <subcellularLocation>
        <location evidence="1">Cell membrane</location>
        <topology evidence="1">Multi-pass membrane protein</topology>
    </subcellularLocation>
</comment>
<feature type="transmembrane region" description="Helical" evidence="6">
    <location>
        <begin position="397"/>
        <end position="416"/>
    </location>
</feature>
<feature type="transmembrane region" description="Helical" evidence="6">
    <location>
        <begin position="55"/>
        <end position="79"/>
    </location>
</feature>
<dbReference type="GO" id="GO:0022857">
    <property type="term" value="F:transmembrane transporter activity"/>
    <property type="evidence" value="ECO:0007669"/>
    <property type="project" value="InterPro"/>
</dbReference>
<gene>
    <name evidence="7" type="ORF">ENV82_01655</name>
</gene>
<evidence type="ECO:0000256" key="2">
    <source>
        <dbReference type="ARBA" id="ARBA00022475"/>
    </source>
</evidence>
<keyword evidence="3 6" id="KW-0812">Transmembrane</keyword>
<feature type="transmembrane region" description="Helical" evidence="6">
    <location>
        <begin position="492"/>
        <end position="512"/>
    </location>
</feature>
<feature type="transmembrane region" description="Helical" evidence="6">
    <location>
        <begin position="156"/>
        <end position="172"/>
    </location>
</feature>
<feature type="transmembrane region" description="Helical" evidence="6">
    <location>
        <begin position="274"/>
        <end position="294"/>
    </location>
</feature>
<feature type="transmembrane region" description="Helical" evidence="6">
    <location>
        <begin position="85"/>
        <end position="105"/>
    </location>
</feature>
<evidence type="ECO:0000256" key="3">
    <source>
        <dbReference type="ARBA" id="ARBA00022692"/>
    </source>
</evidence>
<keyword evidence="2" id="KW-1003">Cell membrane</keyword>
<dbReference type="Gene3D" id="1.20.1740.10">
    <property type="entry name" value="Amino acid/polyamine transporter I"/>
    <property type="match status" value="1"/>
</dbReference>
<name>A0A7C4Y048_9BACT</name>
<comment type="caution">
    <text evidence="7">The sequence shown here is derived from an EMBL/GenBank/DDBJ whole genome shotgun (WGS) entry which is preliminary data.</text>
</comment>
<feature type="transmembrane region" description="Helical" evidence="6">
    <location>
        <begin position="466"/>
        <end position="485"/>
    </location>
</feature>
<dbReference type="EMBL" id="DTHV01000051">
    <property type="protein sequence ID" value="HGW60135.1"/>
    <property type="molecule type" value="Genomic_DNA"/>
</dbReference>
<feature type="transmembrane region" description="Helical" evidence="6">
    <location>
        <begin position="329"/>
        <end position="353"/>
    </location>
</feature>
<dbReference type="Pfam" id="PF13520">
    <property type="entry name" value="AA_permease_2"/>
    <property type="match status" value="1"/>
</dbReference>
<feature type="transmembrane region" description="Helical" evidence="6">
    <location>
        <begin position="428"/>
        <end position="446"/>
    </location>
</feature>